<accession>A0ABW8DAQ3</accession>
<sequence length="287" mass="32489">MKTYFFLLTLIGCGFAQAKPILAFERTGSIWTANIDGSHAKKVAKGYVPAVSPDGKYIAFNVVDNNHSTNRYLVIFTVESGKITRLKNIPSQNNFNPVWSPDSKKLLFSTFINNEWHLGLINADDSGYRTIKHSENEYMPAWANNGTSFFSHDLYSIYWLDLDGKLIKKWRIDELIPNGTMSSASRLNVSPKGNMLIMDVDMDEESPVKSWAGPPSALWTFGLHSAKVTRISPKGMLAWSPYWINSDEFVFIEQKKTDKTFGLYRATLKEFSPVLLLRDVQTPSVSR</sequence>
<evidence type="ECO:0000313" key="3">
    <source>
        <dbReference type="EMBL" id="MFJ1269802.1"/>
    </source>
</evidence>
<feature type="chain" id="PRO_5045577631" evidence="2">
    <location>
        <begin position="19"/>
        <end position="287"/>
    </location>
</feature>
<keyword evidence="2" id="KW-0732">Signal</keyword>
<dbReference type="RefSeq" id="WP_400188617.1">
    <property type="nucleotide sequence ID" value="NZ_JBGORX010000009.1"/>
</dbReference>
<dbReference type="InterPro" id="IPR011042">
    <property type="entry name" value="6-blade_b-propeller_TolB-like"/>
</dbReference>
<gene>
    <name evidence="3" type="ORF">ACD661_14650</name>
</gene>
<dbReference type="InterPro" id="IPR011659">
    <property type="entry name" value="WD40"/>
</dbReference>
<protein>
    <submittedName>
        <fullName evidence="3">TolB family protein</fullName>
    </submittedName>
</protein>
<name>A0ABW8DAQ3_9GAMM</name>
<organism evidence="3 4">
    <name type="scientific">Legionella lytica</name>
    <dbReference type="NCBI Taxonomy" id="96232"/>
    <lineage>
        <taxon>Bacteria</taxon>
        <taxon>Pseudomonadati</taxon>
        <taxon>Pseudomonadota</taxon>
        <taxon>Gammaproteobacteria</taxon>
        <taxon>Legionellales</taxon>
        <taxon>Legionellaceae</taxon>
        <taxon>Legionella</taxon>
    </lineage>
</organism>
<dbReference type="PANTHER" id="PTHR36842">
    <property type="entry name" value="PROTEIN TOLB HOMOLOG"/>
    <property type="match status" value="1"/>
</dbReference>
<reference evidence="3 4" key="1">
    <citation type="submission" date="2024-08" db="EMBL/GenBank/DDBJ databases">
        <title>Draft Genome Sequence of Legionella lytica strain DSB2004, Isolated From a Fire Sprinkler System.</title>
        <authorList>
            <person name="Everhart A.D."/>
            <person name="Kidane D.T."/>
            <person name="Farone A.L."/>
            <person name="Farone M.B."/>
        </authorList>
    </citation>
    <scope>NUCLEOTIDE SEQUENCE [LARGE SCALE GENOMIC DNA]</scope>
    <source>
        <strain evidence="3 4">DSB2004</strain>
    </source>
</reference>
<evidence type="ECO:0000256" key="1">
    <source>
        <dbReference type="ARBA" id="ARBA00009820"/>
    </source>
</evidence>
<dbReference type="Gene3D" id="2.120.10.30">
    <property type="entry name" value="TolB, C-terminal domain"/>
    <property type="match status" value="1"/>
</dbReference>
<dbReference type="EMBL" id="JBGORX010000009">
    <property type="protein sequence ID" value="MFJ1269802.1"/>
    <property type="molecule type" value="Genomic_DNA"/>
</dbReference>
<feature type="signal peptide" evidence="2">
    <location>
        <begin position="1"/>
        <end position="18"/>
    </location>
</feature>
<evidence type="ECO:0000256" key="2">
    <source>
        <dbReference type="SAM" id="SignalP"/>
    </source>
</evidence>
<evidence type="ECO:0000313" key="4">
    <source>
        <dbReference type="Proteomes" id="UP001615550"/>
    </source>
</evidence>
<proteinExistence type="inferred from homology"/>
<dbReference type="PANTHER" id="PTHR36842:SF1">
    <property type="entry name" value="PROTEIN TOLB"/>
    <property type="match status" value="1"/>
</dbReference>
<comment type="similarity">
    <text evidence="1">Belongs to the TolB family.</text>
</comment>
<comment type="caution">
    <text evidence="3">The sequence shown here is derived from an EMBL/GenBank/DDBJ whole genome shotgun (WGS) entry which is preliminary data.</text>
</comment>
<dbReference type="Pfam" id="PF07676">
    <property type="entry name" value="PD40"/>
    <property type="match status" value="2"/>
</dbReference>
<dbReference type="Proteomes" id="UP001615550">
    <property type="component" value="Unassembled WGS sequence"/>
</dbReference>
<keyword evidence="4" id="KW-1185">Reference proteome</keyword>
<dbReference type="SUPFAM" id="SSF69304">
    <property type="entry name" value="Tricorn protease N-terminal domain"/>
    <property type="match status" value="1"/>
</dbReference>